<dbReference type="RefSeq" id="WP_151576044.1">
    <property type="nucleotide sequence ID" value="NZ_WBOT01000012.1"/>
</dbReference>
<evidence type="ECO:0000313" key="2">
    <source>
        <dbReference type="Proteomes" id="UP000441354"/>
    </source>
</evidence>
<dbReference type="Proteomes" id="UP000441354">
    <property type="component" value="Unassembled WGS sequence"/>
</dbReference>
<dbReference type="OrthoDB" id="2617774at2"/>
<keyword evidence="2" id="KW-1185">Reference proteome</keyword>
<gene>
    <name evidence="1" type="ORF">F7732_21335</name>
</gene>
<protein>
    <submittedName>
        <fullName evidence="1">Uncharacterized protein</fullName>
    </submittedName>
</protein>
<reference evidence="1 2" key="1">
    <citation type="journal article" date="2014" name="Arch. Microbiol.">
        <title>Bacillus mesophilum sp. nov., strain IITR-54T, a novel 4-chlorobiphenyl dechlorinating bacterium.</title>
        <authorList>
            <person name="Manickam N."/>
            <person name="Singh N.K."/>
            <person name="Bajaj A."/>
            <person name="Kumar R.M."/>
            <person name="Kaur G."/>
            <person name="Kaur N."/>
            <person name="Bala M."/>
            <person name="Kumar A."/>
            <person name="Mayilraj S."/>
        </authorList>
    </citation>
    <scope>NUCLEOTIDE SEQUENCE [LARGE SCALE GENOMIC DNA]</scope>
    <source>
        <strain evidence="1 2">IITR-54</strain>
    </source>
</reference>
<evidence type="ECO:0000313" key="1">
    <source>
        <dbReference type="EMBL" id="KAB2329471.1"/>
    </source>
</evidence>
<dbReference type="EMBL" id="WBOT01000012">
    <property type="protein sequence ID" value="KAB2329471.1"/>
    <property type="molecule type" value="Genomic_DNA"/>
</dbReference>
<accession>A0A7V7UTF9</accession>
<organism evidence="1 2">
    <name type="scientific">Bacillus mesophilum</name>
    <dbReference type="NCBI Taxonomy" id="1071718"/>
    <lineage>
        <taxon>Bacteria</taxon>
        <taxon>Bacillati</taxon>
        <taxon>Bacillota</taxon>
        <taxon>Bacilli</taxon>
        <taxon>Bacillales</taxon>
        <taxon>Bacillaceae</taxon>
        <taxon>Bacillus</taxon>
    </lineage>
</organism>
<dbReference type="AlphaFoldDB" id="A0A7V7UTF9"/>
<proteinExistence type="predicted"/>
<comment type="caution">
    <text evidence="1">The sequence shown here is derived from an EMBL/GenBank/DDBJ whole genome shotgun (WGS) entry which is preliminary data.</text>
</comment>
<sequence length="151" mass="17816">MVFCPHCQSKLNKMNSQLYCSFCEIKVDVEIQTMQKLKGAVDRVDAQKSTMFLKLYHTYDLLLLLKFCRQERREAYDLMQIIKKGKEALGPAFQEGIRDSYMFYEYWTKKVRIIESLVKERLGTIPKAVTNHLLEMFFASFREADSTLKYA</sequence>
<name>A0A7V7UTF9_9BACI</name>